<comment type="similarity">
    <text evidence="2 7">Belongs to the EPSP synthase family.</text>
</comment>
<dbReference type="EMBL" id="KF900916">
    <property type="protein sequence ID" value="AIF11406.1"/>
    <property type="molecule type" value="Genomic_DNA"/>
</dbReference>
<name>A0A075H537_9ARCH</name>
<dbReference type="PANTHER" id="PTHR21090:SF5">
    <property type="entry name" value="PENTAFUNCTIONAL AROM POLYPEPTIDE"/>
    <property type="match status" value="1"/>
</dbReference>
<dbReference type="InterPro" id="IPR036968">
    <property type="entry name" value="Enolpyruvate_Tfrase_sf"/>
</dbReference>
<evidence type="ECO:0000256" key="2">
    <source>
        <dbReference type="ARBA" id="ARBA00009948"/>
    </source>
</evidence>
<organism evidence="9">
    <name type="scientific">uncultured marine thaumarchaeote KM3_51_F10</name>
    <dbReference type="NCBI Taxonomy" id="1456175"/>
    <lineage>
        <taxon>Archaea</taxon>
        <taxon>Nitrososphaerota</taxon>
        <taxon>environmental samples</taxon>
    </lineage>
</organism>
<feature type="binding site" evidence="7">
    <location>
        <position position="332"/>
    </location>
    <ligand>
        <name>3-phosphoshikimate</name>
        <dbReference type="ChEBI" id="CHEBI:145989"/>
    </ligand>
</feature>
<evidence type="ECO:0000256" key="3">
    <source>
        <dbReference type="ARBA" id="ARBA00022605"/>
    </source>
</evidence>
<evidence type="ECO:0000313" key="9">
    <source>
        <dbReference type="EMBL" id="AIF11406.1"/>
    </source>
</evidence>
<dbReference type="InterPro" id="IPR013792">
    <property type="entry name" value="RNA3'P_cycl/enolpyr_Trfase_a/b"/>
</dbReference>
<dbReference type="Pfam" id="PF00275">
    <property type="entry name" value="EPSP_synthase"/>
    <property type="match status" value="1"/>
</dbReference>
<evidence type="ECO:0000256" key="6">
    <source>
        <dbReference type="ARBA" id="ARBA00044633"/>
    </source>
</evidence>
<dbReference type="SUPFAM" id="SSF55205">
    <property type="entry name" value="EPT/RTPC-like"/>
    <property type="match status" value="1"/>
</dbReference>
<dbReference type="GO" id="GO:0008652">
    <property type="term" value="P:amino acid biosynthetic process"/>
    <property type="evidence" value="ECO:0007669"/>
    <property type="project" value="UniProtKB-KW"/>
</dbReference>
<comment type="subcellular location">
    <subcellularLocation>
        <location evidence="7">Cytoplasm</location>
    </subcellularLocation>
</comment>
<keyword evidence="4 7" id="KW-0808">Transferase</keyword>
<feature type="binding site" evidence="7">
    <location>
        <position position="118"/>
    </location>
    <ligand>
        <name>phosphoenolpyruvate</name>
        <dbReference type="ChEBI" id="CHEBI:58702"/>
    </ligand>
</feature>
<dbReference type="PIRSF" id="PIRSF000505">
    <property type="entry name" value="EPSPS"/>
    <property type="match status" value="1"/>
</dbReference>
<comment type="catalytic activity">
    <reaction evidence="6">
        <text>3-phosphoshikimate + phosphoenolpyruvate = 5-O-(1-carboxyvinyl)-3-phosphoshikimate + phosphate</text>
        <dbReference type="Rhea" id="RHEA:21256"/>
        <dbReference type="ChEBI" id="CHEBI:43474"/>
        <dbReference type="ChEBI" id="CHEBI:57701"/>
        <dbReference type="ChEBI" id="CHEBI:58702"/>
        <dbReference type="ChEBI" id="CHEBI:145989"/>
        <dbReference type="EC" id="2.5.1.19"/>
    </reaction>
    <physiologicalReaction direction="left-to-right" evidence="6">
        <dbReference type="Rhea" id="RHEA:21257"/>
    </physiologicalReaction>
</comment>
<sequence length="423" mass="45718">MKCRVEKSKISGHIICPSNKSYTHRAIFIASLSDGKSIIKNILKSSDTIATINACKNFGVELTESENKIIIKNSISSKVDGCIIDACNSGTTIRIAAAIAVLSHGKTVLSGDDSLKKRPMKPILDALESMGAKCSSAKGKPPISVEGEVKGGEVQVSGSISSQFISALMIVAPRLANGLVLNIQNELVSKPYLDMTIATMDKFGINVKTEIPYQKYIIKHQDYKATNFTIPSDFSSLALLLSSAVLLGNKLEIELSMGDMPQADEAIIDILEILGVVVTLEKNIIKIKSPEKLTGGKFDLSDSPDLLPAIAILSLKSAKPIKIFNVKHARYKETDRIAILARELVKLGINVIENDDGLILKPAKKLVSATLCSENDHRLFMAFCIAGMYVGDCSITDPESVGISYPNFVSEMKKIGGKIFLDE</sequence>
<evidence type="ECO:0000256" key="4">
    <source>
        <dbReference type="ARBA" id="ARBA00022679"/>
    </source>
</evidence>
<dbReference type="EC" id="2.5.1.19" evidence="7"/>
<dbReference type="InterPro" id="IPR001986">
    <property type="entry name" value="Enolpyruvate_Tfrase_dom"/>
</dbReference>
<feature type="binding site" evidence="7">
    <location>
        <position position="20"/>
    </location>
    <ligand>
        <name>3-phosphoshikimate</name>
        <dbReference type="ChEBI" id="CHEBI:145989"/>
    </ligand>
</feature>
<feature type="binding site" evidence="7">
    <location>
        <position position="189"/>
    </location>
    <ligand>
        <name>3-phosphoshikimate</name>
        <dbReference type="ChEBI" id="CHEBI:145989"/>
    </ligand>
</feature>
<feature type="binding site" evidence="7">
    <location>
        <position position="378"/>
    </location>
    <ligand>
        <name>phosphoenolpyruvate</name>
        <dbReference type="ChEBI" id="CHEBI:58702"/>
    </ligand>
</feature>
<proteinExistence type="inferred from homology"/>
<keyword evidence="7" id="KW-0963">Cytoplasm</keyword>
<keyword evidence="3 7" id="KW-0028">Amino-acid biosynthesis</keyword>
<feature type="binding site" evidence="7">
    <location>
        <position position="163"/>
    </location>
    <ligand>
        <name>3-phosphoshikimate</name>
        <dbReference type="ChEBI" id="CHEBI:145989"/>
    </ligand>
</feature>
<dbReference type="PANTHER" id="PTHR21090">
    <property type="entry name" value="AROM/DEHYDROQUINATE SYNTHASE"/>
    <property type="match status" value="1"/>
</dbReference>
<evidence type="ECO:0000256" key="7">
    <source>
        <dbReference type="HAMAP-Rule" id="MF_00210"/>
    </source>
</evidence>
<comment type="pathway">
    <text evidence="1">Metabolic intermediate biosynthesis; chorismate biosynthesis; chorismate from D-erythrose 4-phosphate and phosphoenolpyruvate: step 6/7.</text>
</comment>
<reference evidence="9" key="1">
    <citation type="journal article" date="2014" name="Genome Biol. Evol.">
        <title>Pangenome evidence for extensive interdomain horizontal transfer affecting lineage core and shell genes in uncultured planktonic thaumarchaeota and euryarchaeota.</title>
        <authorList>
            <person name="Deschamps P."/>
            <person name="Zivanovic Y."/>
            <person name="Moreira D."/>
            <person name="Rodriguez-Valera F."/>
            <person name="Lopez-Garcia P."/>
        </authorList>
    </citation>
    <scope>NUCLEOTIDE SEQUENCE</scope>
</reference>
<evidence type="ECO:0000259" key="8">
    <source>
        <dbReference type="Pfam" id="PF00275"/>
    </source>
</evidence>
<dbReference type="UniPathway" id="UPA00053">
    <property type="reaction ID" value="UER00089"/>
</dbReference>
<dbReference type="CDD" id="cd01556">
    <property type="entry name" value="EPSP_synthase"/>
    <property type="match status" value="1"/>
</dbReference>
<feature type="active site" description="Proton acceptor" evidence="7">
    <location>
        <position position="305"/>
    </location>
</feature>
<comment type="caution">
    <text evidence="7">Lacks conserved residue(s) required for the propagation of feature annotation.</text>
</comment>
<feature type="binding site" evidence="7">
    <location>
        <position position="25"/>
    </location>
    <ligand>
        <name>3-phosphoshikimate</name>
        <dbReference type="ChEBI" id="CHEBI:145989"/>
    </ligand>
</feature>
<feature type="binding site" evidence="7">
    <location>
        <position position="162"/>
    </location>
    <ligand>
        <name>3-phosphoshikimate</name>
        <dbReference type="ChEBI" id="CHEBI:145989"/>
    </ligand>
</feature>
<comment type="function">
    <text evidence="7">Catalyzes the transfer of the enolpyruvyl moiety of phosphoenolpyruvate (PEP) to the 5-hydroxyl of shikimate-3-phosphate (S3P) to produce enolpyruvyl shikimate-3-phosphate and inorganic phosphate.</text>
</comment>
<feature type="binding site" evidence="7">
    <location>
        <position position="336"/>
    </location>
    <ligand>
        <name>phosphoenolpyruvate</name>
        <dbReference type="ChEBI" id="CHEBI:58702"/>
    </ligand>
</feature>
<dbReference type="InterPro" id="IPR006264">
    <property type="entry name" value="EPSP_synthase"/>
</dbReference>
<protein>
    <recommendedName>
        <fullName evidence="7">3-phosphoshikimate 1-carboxyvinyltransferase</fullName>
        <ecNumber evidence="7">2.5.1.19</ecNumber>
    </recommendedName>
    <alternativeName>
        <fullName evidence="7">5-enolpyruvylshikimate-3-phosphate synthase</fullName>
        <shortName evidence="7">EPSP synthase</shortName>
        <shortName evidence="7">EPSPS</shortName>
    </alternativeName>
</protein>
<feature type="binding site" evidence="7">
    <location>
        <position position="161"/>
    </location>
    <ligand>
        <name>3-phosphoshikimate</name>
        <dbReference type="ChEBI" id="CHEBI:145989"/>
    </ligand>
</feature>
<dbReference type="GO" id="GO:0009423">
    <property type="term" value="P:chorismate biosynthetic process"/>
    <property type="evidence" value="ECO:0007669"/>
    <property type="project" value="UniProtKB-UniRule"/>
</dbReference>
<dbReference type="Gene3D" id="3.65.10.10">
    <property type="entry name" value="Enolpyruvate transferase domain"/>
    <property type="match status" value="2"/>
</dbReference>
<dbReference type="NCBIfam" id="TIGR01356">
    <property type="entry name" value="aroA"/>
    <property type="match status" value="1"/>
</dbReference>
<dbReference type="HAMAP" id="MF_00210">
    <property type="entry name" value="EPSP_synth"/>
    <property type="match status" value="1"/>
</dbReference>
<keyword evidence="5 7" id="KW-0057">Aromatic amino acid biosynthesis</keyword>
<dbReference type="GO" id="GO:0005737">
    <property type="term" value="C:cytoplasm"/>
    <property type="evidence" value="ECO:0007669"/>
    <property type="project" value="UniProtKB-SubCell"/>
</dbReference>
<feature type="binding site" evidence="7">
    <location>
        <position position="305"/>
    </location>
    <ligand>
        <name>3-phosphoshikimate</name>
        <dbReference type="ChEBI" id="CHEBI:145989"/>
    </ligand>
</feature>
<dbReference type="AlphaFoldDB" id="A0A075H537"/>
<feature type="binding site" evidence="7">
    <location>
        <position position="20"/>
    </location>
    <ligand>
        <name>phosphoenolpyruvate</name>
        <dbReference type="ChEBI" id="CHEBI:58702"/>
    </ligand>
</feature>
<evidence type="ECO:0000256" key="5">
    <source>
        <dbReference type="ARBA" id="ARBA00023141"/>
    </source>
</evidence>
<comment type="subunit">
    <text evidence="7">Monomer.</text>
</comment>
<feature type="domain" description="Enolpyruvate transferase" evidence="8">
    <location>
        <begin position="7"/>
        <end position="411"/>
    </location>
</feature>
<evidence type="ECO:0000256" key="1">
    <source>
        <dbReference type="ARBA" id="ARBA00004811"/>
    </source>
</evidence>
<dbReference type="GO" id="GO:0009073">
    <property type="term" value="P:aromatic amino acid family biosynthetic process"/>
    <property type="evidence" value="ECO:0007669"/>
    <property type="project" value="UniProtKB-KW"/>
</dbReference>
<feature type="binding site" evidence="7">
    <location>
        <position position="21"/>
    </location>
    <ligand>
        <name>3-phosphoshikimate</name>
        <dbReference type="ChEBI" id="CHEBI:145989"/>
    </ligand>
</feature>
<dbReference type="GO" id="GO:0003866">
    <property type="term" value="F:3-phosphoshikimate 1-carboxyvinyltransferase activity"/>
    <property type="evidence" value="ECO:0007669"/>
    <property type="project" value="UniProtKB-UniRule"/>
</dbReference>
<accession>A0A075H537</accession>
<feature type="binding site" evidence="7">
    <location>
        <position position="163"/>
    </location>
    <ligand>
        <name>phosphoenolpyruvate</name>
        <dbReference type="ChEBI" id="CHEBI:58702"/>
    </ligand>
</feature>
<gene>
    <name evidence="7 9" type="primary">aroA</name>
</gene>
<feature type="binding site" evidence="7">
    <location>
        <position position="90"/>
    </location>
    <ligand>
        <name>phosphoenolpyruvate</name>
        <dbReference type="ChEBI" id="CHEBI:58702"/>
    </ligand>
</feature>